<feature type="repeat" description="ANK" evidence="3">
    <location>
        <begin position="10"/>
        <end position="42"/>
    </location>
</feature>
<gene>
    <name evidence="5" type="primary">ANK3_0</name>
    <name evidence="5" type="ORF">A0J61_03263</name>
</gene>
<evidence type="ECO:0000256" key="1">
    <source>
        <dbReference type="ARBA" id="ARBA00022737"/>
    </source>
</evidence>
<sequence>MNRNYDGKKDHSLGLHSAAMNGNVGLVKFALDHGAPIDAVVNGYMPLQLACINENHIAVVQYLIDRGADVNAQRWSKKHSADKSQAVAGAIGSTALHVACANGCTKIVDLLLRNGAKINVRDKYGSRPIDVAAAKNHTEIVKLLETFGSMQVMLKGLQEGKNNVVEIQPPEQQQQQQQSDMVYSRRSMDVSLYQQQKRAERLRRPSLPSVFESRKLSIPDISTLPTFRDIKKYTEEPGEVNPIDIYTEKPMPSELASSDDTITTVKEDWYGYGVVNHYDDESYLASLERRAYGLPSPHQYDGDEKAMGRASLDCTRRRPSVEPAPLKRCSSTDGHHLRATALMNAMAANNISLQDDEQGNLIFVDDDEEATNSDESVNRLSFQDERPDINMMAEKPKKSSWWSSYTSSRKSIDANYPAGRPSLESSNRDYRGRTSLDFRPSLDSLSQLAKKSIDGLSRKSVDGLSRKSMDFDPALLDDYAKKTANRGFLSKWWPNNANTNRK</sequence>
<dbReference type="PROSITE" id="PS50297">
    <property type="entry name" value="ANK_REP_REGION"/>
    <property type="match status" value="2"/>
</dbReference>
<dbReference type="OrthoDB" id="194358at2759"/>
<name>A0A1C7NHU8_9FUNG</name>
<organism evidence="5 6">
    <name type="scientific">Choanephora cucurbitarum</name>
    <dbReference type="NCBI Taxonomy" id="101091"/>
    <lineage>
        <taxon>Eukaryota</taxon>
        <taxon>Fungi</taxon>
        <taxon>Fungi incertae sedis</taxon>
        <taxon>Mucoromycota</taxon>
        <taxon>Mucoromycotina</taxon>
        <taxon>Mucoromycetes</taxon>
        <taxon>Mucorales</taxon>
        <taxon>Mucorineae</taxon>
        <taxon>Choanephoraceae</taxon>
        <taxon>Choanephoroideae</taxon>
        <taxon>Choanephora</taxon>
    </lineage>
</organism>
<feature type="repeat" description="ANK" evidence="3">
    <location>
        <begin position="91"/>
        <end position="123"/>
    </location>
</feature>
<dbReference type="SMART" id="SM00248">
    <property type="entry name" value="ANK"/>
    <property type="match status" value="4"/>
</dbReference>
<dbReference type="EMBL" id="LUGH01000137">
    <property type="protein sequence ID" value="OBZ88687.1"/>
    <property type="molecule type" value="Genomic_DNA"/>
</dbReference>
<evidence type="ECO:0000256" key="4">
    <source>
        <dbReference type="SAM" id="MobiDB-lite"/>
    </source>
</evidence>
<dbReference type="AlphaFoldDB" id="A0A1C7NHU8"/>
<dbReference type="InParanoid" id="A0A1C7NHU8"/>
<evidence type="ECO:0000256" key="3">
    <source>
        <dbReference type="PROSITE-ProRule" id="PRU00023"/>
    </source>
</evidence>
<dbReference type="PANTHER" id="PTHR24198">
    <property type="entry name" value="ANKYRIN REPEAT AND PROTEIN KINASE DOMAIN-CONTAINING PROTEIN"/>
    <property type="match status" value="1"/>
</dbReference>
<keyword evidence="6" id="KW-1185">Reference proteome</keyword>
<reference evidence="5 6" key="1">
    <citation type="submission" date="2016-03" db="EMBL/GenBank/DDBJ databases">
        <title>Choanephora cucurbitarum.</title>
        <authorList>
            <person name="Min B."/>
            <person name="Park H."/>
            <person name="Park J.-H."/>
            <person name="Shin H.-D."/>
            <person name="Choi I.-G."/>
        </authorList>
    </citation>
    <scope>NUCLEOTIDE SEQUENCE [LARGE SCALE GENOMIC DNA]</scope>
    <source>
        <strain evidence="5 6">KUS-F28377</strain>
    </source>
</reference>
<dbReference type="SUPFAM" id="SSF48403">
    <property type="entry name" value="Ankyrin repeat"/>
    <property type="match status" value="1"/>
</dbReference>
<dbReference type="Pfam" id="PF12796">
    <property type="entry name" value="Ank_2"/>
    <property type="match status" value="2"/>
</dbReference>
<dbReference type="InterPro" id="IPR002110">
    <property type="entry name" value="Ankyrin_rpt"/>
</dbReference>
<dbReference type="STRING" id="101091.A0A1C7NHU8"/>
<feature type="region of interest" description="Disordered" evidence="4">
    <location>
        <begin position="368"/>
        <end position="395"/>
    </location>
</feature>
<evidence type="ECO:0000256" key="2">
    <source>
        <dbReference type="ARBA" id="ARBA00023043"/>
    </source>
</evidence>
<feature type="repeat" description="ANK" evidence="3">
    <location>
        <begin position="42"/>
        <end position="75"/>
    </location>
</feature>
<dbReference type="Proteomes" id="UP000093000">
    <property type="component" value="Unassembled WGS sequence"/>
</dbReference>
<dbReference type="InterPro" id="IPR036770">
    <property type="entry name" value="Ankyrin_rpt-contain_sf"/>
</dbReference>
<protein>
    <submittedName>
        <fullName evidence="5">Ankyrin-3</fullName>
    </submittedName>
</protein>
<accession>A0A1C7NHU8</accession>
<proteinExistence type="predicted"/>
<keyword evidence="1" id="KW-0677">Repeat</keyword>
<comment type="caution">
    <text evidence="5">The sequence shown here is derived from an EMBL/GenBank/DDBJ whole genome shotgun (WGS) entry which is preliminary data.</text>
</comment>
<dbReference type="PROSITE" id="PS50088">
    <property type="entry name" value="ANK_REPEAT"/>
    <property type="match status" value="3"/>
</dbReference>
<evidence type="ECO:0000313" key="5">
    <source>
        <dbReference type="EMBL" id="OBZ88687.1"/>
    </source>
</evidence>
<feature type="region of interest" description="Disordered" evidence="4">
    <location>
        <begin position="412"/>
        <end position="436"/>
    </location>
</feature>
<evidence type="ECO:0000313" key="6">
    <source>
        <dbReference type="Proteomes" id="UP000093000"/>
    </source>
</evidence>
<dbReference type="Gene3D" id="1.25.40.20">
    <property type="entry name" value="Ankyrin repeat-containing domain"/>
    <property type="match status" value="1"/>
</dbReference>
<feature type="compositionally biased region" description="Basic and acidic residues" evidence="4">
    <location>
        <begin position="426"/>
        <end position="436"/>
    </location>
</feature>
<keyword evidence="2 3" id="KW-0040">ANK repeat</keyword>
<dbReference type="PANTHER" id="PTHR24198:SF194">
    <property type="entry name" value="INVERSIN-A"/>
    <property type="match status" value="1"/>
</dbReference>